<comment type="caution">
    <text evidence="9">The sequence shown here is derived from an EMBL/GenBank/DDBJ whole genome shotgun (WGS) entry which is preliminary data.</text>
</comment>
<dbReference type="InterPro" id="IPR016651">
    <property type="entry name" value="LCMT1"/>
</dbReference>
<keyword evidence="5 7" id="KW-0808">Transferase</keyword>
<evidence type="ECO:0000256" key="4">
    <source>
        <dbReference type="ARBA" id="ARBA00022603"/>
    </source>
</evidence>
<evidence type="ECO:0000256" key="8">
    <source>
        <dbReference type="PIRSR" id="PIRSR016305-1"/>
    </source>
</evidence>
<dbReference type="PANTHER" id="PTHR13600">
    <property type="entry name" value="LEUCINE CARBOXYL METHYLTRANSFERASE"/>
    <property type="match status" value="1"/>
</dbReference>
<dbReference type="PIRSF" id="PIRSF016305">
    <property type="entry name" value="LCM_mtfrase"/>
    <property type="match status" value="1"/>
</dbReference>
<dbReference type="AlphaFoldDB" id="A0A7J7J3D2"/>
<dbReference type="InterPro" id="IPR007213">
    <property type="entry name" value="Ppm1/Ppm2/Tcmp"/>
</dbReference>
<evidence type="ECO:0000256" key="2">
    <source>
        <dbReference type="ARBA" id="ARBA00003455"/>
    </source>
</evidence>
<dbReference type="PANTHER" id="PTHR13600:SF33">
    <property type="entry name" value="LEUCINE CARBOXYL METHYLTRANSFERASE 1"/>
    <property type="match status" value="1"/>
</dbReference>
<evidence type="ECO:0000313" key="10">
    <source>
        <dbReference type="Proteomes" id="UP000593567"/>
    </source>
</evidence>
<evidence type="ECO:0000256" key="3">
    <source>
        <dbReference type="ARBA" id="ARBA00010703"/>
    </source>
</evidence>
<keyword evidence="4 7" id="KW-0489">Methyltransferase</keyword>
<dbReference type="EC" id="2.1.1.233" evidence="7"/>
<evidence type="ECO:0000313" key="9">
    <source>
        <dbReference type="EMBL" id="KAF6020347.1"/>
    </source>
</evidence>
<gene>
    <name evidence="9" type="ORF">EB796_021319</name>
</gene>
<feature type="binding site" evidence="8">
    <location>
        <position position="86"/>
    </location>
    <ligand>
        <name>S-adenosyl-L-methionine</name>
        <dbReference type="ChEBI" id="CHEBI:59789"/>
    </ligand>
</feature>
<comment type="catalytic activity">
    <reaction evidence="1 7">
        <text>[phosphatase 2A protein]-C-terminal L-leucine + S-adenosyl-L-methionine = [phosphatase 2A protein]-C-terminal L-leucine methyl ester + S-adenosyl-L-homocysteine</text>
        <dbReference type="Rhea" id="RHEA:48544"/>
        <dbReference type="Rhea" id="RHEA-COMP:12134"/>
        <dbReference type="Rhea" id="RHEA-COMP:12135"/>
        <dbReference type="ChEBI" id="CHEBI:57856"/>
        <dbReference type="ChEBI" id="CHEBI:59789"/>
        <dbReference type="ChEBI" id="CHEBI:90516"/>
        <dbReference type="ChEBI" id="CHEBI:90517"/>
        <dbReference type="EC" id="2.1.1.233"/>
    </reaction>
</comment>
<dbReference type="OrthoDB" id="203237at2759"/>
<evidence type="ECO:0000256" key="5">
    <source>
        <dbReference type="ARBA" id="ARBA00022679"/>
    </source>
</evidence>
<dbReference type="InterPro" id="IPR029063">
    <property type="entry name" value="SAM-dependent_MTases_sf"/>
</dbReference>
<dbReference type="GO" id="GO:0018423">
    <property type="term" value="F:protein C-terminal leucine carboxyl O-methyltransferase activity"/>
    <property type="evidence" value="ECO:0007669"/>
    <property type="project" value="UniProtKB-EC"/>
</dbReference>
<comment type="similarity">
    <text evidence="3 7">Belongs to the methyltransferase superfamily. LCMT family.</text>
</comment>
<feature type="binding site" evidence="8">
    <location>
        <position position="61"/>
    </location>
    <ligand>
        <name>S-adenosyl-L-methionine</name>
        <dbReference type="ChEBI" id="CHEBI:59789"/>
    </ligand>
</feature>
<dbReference type="Proteomes" id="UP000593567">
    <property type="component" value="Unassembled WGS sequence"/>
</dbReference>
<dbReference type="Gene3D" id="3.40.50.150">
    <property type="entry name" value="Vaccinia Virus protein VP39"/>
    <property type="match status" value="1"/>
</dbReference>
<sequence length="306" mass="34767">MAEFRVPATDDNSVILTNDEASCSKKFAVSLGYWKDPYIKCMCKQSQIRKTPEISRGYFGRVFVIRSLVEQFVKAHSRNCQIVSVGAGYDTLYWNLSASGLSPQKYVEVDFPSVTRIKTTIIHSKEEQLLKALGNADLRNLQHLDTQLKLPSVGLDLNVPTLFLAECVLMYMPEKECDGLLSYFSQTFTNSHFISYDVINMSDRFAEVMKSNMGSRRCTLYTDDCSTAQAQRDRFSRNGWATSVVENMESLYQLIDSSERSRVEKIEMLDEVHLLSELMVHYCICLATNTDNLLLSFHNLTTTIGS</sequence>
<proteinExistence type="inferred from homology"/>
<comment type="function">
    <text evidence="2 7">Methylates the carboxyl group of the C-terminal leucine residue of protein phosphatase 2A catalytic subunits to form alpha-leucine ester residues.</text>
</comment>
<protein>
    <recommendedName>
        <fullName evidence="7">Leucine carboxyl methyltransferase 1</fullName>
        <ecNumber evidence="7">2.1.1.233</ecNumber>
    </recommendedName>
</protein>
<keyword evidence="10" id="KW-1185">Reference proteome</keyword>
<dbReference type="GO" id="GO:0005829">
    <property type="term" value="C:cytosol"/>
    <property type="evidence" value="ECO:0007669"/>
    <property type="project" value="TreeGrafter"/>
</dbReference>
<feature type="binding site" evidence="8">
    <location>
        <begin position="137"/>
        <end position="138"/>
    </location>
    <ligand>
        <name>S-adenosyl-L-methionine</name>
        <dbReference type="ChEBI" id="CHEBI:59789"/>
    </ligand>
</feature>
<organism evidence="9 10">
    <name type="scientific">Bugula neritina</name>
    <name type="common">Brown bryozoan</name>
    <name type="synonym">Sertularia neritina</name>
    <dbReference type="NCBI Taxonomy" id="10212"/>
    <lineage>
        <taxon>Eukaryota</taxon>
        <taxon>Metazoa</taxon>
        <taxon>Spiralia</taxon>
        <taxon>Lophotrochozoa</taxon>
        <taxon>Bryozoa</taxon>
        <taxon>Gymnolaemata</taxon>
        <taxon>Cheilostomatida</taxon>
        <taxon>Flustrina</taxon>
        <taxon>Buguloidea</taxon>
        <taxon>Bugulidae</taxon>
        <taxon>Bugula</taxon>
    </lineage>
</organism>
<dbReference type="SUPFAM" id="SSF53335">
    <property type="entry name" value="S-adenosyl-L-methionine-dependent methyltransferases"/>
    <property type="match status" value="1"/>
</dbReference>
<feature type="binding site" evidence="8">
    <location>
        <position position="166"/>
    </location>
    <ligand>
        <name>S-adenosyl-L-methionine</name>
        <dbReference type="ChEBI" id="CHEBI:59789"/>
    </ligand>
</feature>
<evidence type="ECO:0000256" key="7">
    <source>
        <dbReference type="PIRNR" id="PIRNR016305"/>
    </source>
</evidence>
<reference evidence="9" key="1">
    <citation type="submission" date="2020-06" db="EMBL/GenBank/DDBJ databases">
        <title>Draft genome of Bugula neritina, a colonial animal packing powerful symbionts and potential medicines.</title>
        <authorList>
            <person name="Rayko M."/>
        </authorList>
    </citation>
    <scope>NUCLEOTIDE SEQUENCE [LARGE SCALE GENOMIC DNA]</scope>
    <source>
        <strain evidence="9">Kwan_BN1</strain>
    </source>
</reference>
<dbReference type="Pfam" id="PF04072">
    <property type="entry name" value="LCM"/>
    <property type="match status" value="1"/>
</dbReference>
<dbReference type="EMBL" id="VXIV02003179">
    <property type="protein sequence ID" value="KAF6020347.1"/>
    <property type="molecule type" value="Genomic_DNA"/>
</dbReference>
<name>A0A7J7J3D2_BUGNE</name>
<accession>A0A7J7J3D2</accession>
<evidence type="ECO:0000256" key="1">
    <source>
        <dbReference type="ARBA" id="ARBA00000724"/>
    </source>
</evidence>
<keyword evidence="6 7" id="KW-0949">S-adenosyl-L-methionine</keyword>
<evidence type="ECO:0000256" key="6">
    <source>
        <dbReference type="ARBA" id="ARBA00022691"/>
    </source>
</evidence>
<dbReference type="GO" id="GO:0032259">
    <property type="term" value="P:methylation"/>
    <property type="evidence" value="ECO:0007669"/>
    <property type="project" value="UniProtKB-KW"/>
</dbReference>